<sequence length="1251" mass="126838">MALIWSGQASAATQTMSPTTCSNVTGTGSLAWGSPGNALANDTSYATVSLNDSQVSNYLQCTGYGFTIPAGATINGVTVNVERMATNSGIQDAAMRLVRAGTIQSTDRSTTTAYPTTSAYEAHGGAADLWGGSWTVADINNANFGAAMAAAKPGSTGGARTASVDHIEITVTYTPPAAPFSCTPPPNTPAGLSLTCVCDTFGRASLNPSTIFGANWIVSTSDSTGILPSIVNSGYLRLTNNTGNNAKAATVPGIFPAAGNYISVEFQQYAYNGSGADGIAVTLSDYSVPAVPGAYGGSLGYAQKTGIVGFAGGWIGVALDEYGNYQNPTEGRIGGPGFRVDSVGMRGSGSGMLGYNWLGGTATLNPQIDNNTSSTPSLGYYYQVVVDARNEPASTAVAVNRDTGAGYASLISIPNVYAAATAQGFTQAPVPSNWQISFTGSTGGSTNIHEIGSLRICASTIWPPSGGTASGFNAIDEAYGNASVSPRVPVQNYLNGHIYMKVVGTPFKLNVAALANNQIQTAYVVSGSKSVTVKLVDNSDGACVLDSTQPNYCSAACTSKTAVTGGSQTLTFTSAYLGQQQSGDFTLNTAYKNLAAIISDGTVTACSTDAFSVRPLGITPVTSANATNAGTSGLPIFKAGSDSFSLTATTTGIAGNPSGYTGVLKVNNSTIQAISPATVAGTVAGTFPAATPGTPSSVATGNFTYSEVGAFLLPGYNPATDVTSPRGVFDGVATASECATPVTPAQCDAFRAATWTGVDSVSSKGDCILDSYRNTRDTSGSFSTNPNYGKFGCSFGLTTTTAGFGRFVPDHFSLISAQTRQRSDIASAYAMTRETTGTVVAGMSQLTVADMTDFVVGDAVVVFGAGTGGKDLLASVTAAAGNLLTLSTPASIGVTAAPVFKRLGFTYMDEPLQLVLALEARNAAGGKTQNYATSTGLAKLDNSSLTGTANNSWGLSGVVNNLYGLAGCRALFSGVTTAYSSGCAALPASVPTAPYAASAARVSPSNTGAVIWTAGATSLATNVTLKRASKPDGAFNFTNGTFALGIWPKDGDGITLLSANDGSSLQGAAKSLDVDAAAGADVVAVGVADMRFGRMRFSNAYGSELLDLSLPMEVQYWNWNSNGGAFARNTLDSSTFLVNTAAAATNFSLSNYRRGLAAGETSLLPAAIVTFSQGAASMRLARPGAGNSGSVKVCADLDAAAGSGDTTCAAAGAVANLPYLQGGAGFNVDPSADATFGTFKSGPVIYLREGY</sequence>
<organism evidence="2 3">
    <name type="scientific">Sulfurimicrobium lacus</name>
    <dbReference type="NCBI Taxonomy" id="2715678"/>
    <lineage>
        <taxon>Bacteria</taxon>
        <taxon>Pseudomonadati</taxon>
        <taxon>Pseudomonadota</taxon>
        <taxon>Betaproteobacteria</taxon>
        <taxon>Nitrosomonadales</taxon>
        <taxon>Sulfuricellaceae</taxon>
        <taxon>Sulfurimicrobium</taxon>
    </lineage>
</organism>
<dbReference type="EMBL" id="AP022853">
    <property type="protein sequence ID" value="BCB25402.1"/>
    <property type="molecule type" value="Genomic_DNA"/>
</dbReference>
<name>A0A6F8V8V5_9PROT</name>
<dbReference type="Gene3D" id="2.60.120.200">
    <property type="match status" value="1"/>
</dbReference>
<dbReference type="InterPro" id="IPR013320">
    <property type="entry name" value="ConA-like_dom_sf"/>
</dbReference>
<dbReference type="Proteomes" id="UP000502260">
    <property type="component" value="Chromosome"/>
</dbReference>
<feature type="domain" description="DUF6701" evidence="1">
    <location>
        <begin position="903"/>
        <end position="1249"/>
    </location>
</feature>
<evidence type="ECO:0000259" key="1">
    <source>
        <dbReference type="Pfam" id="PF20419"/>
    </source>
</evidence>
<gene>
    <name evidence="2" type="ORF">SKTS_02880</name>
</gene>
<keyword evidence="3" id="KW-1185">Reference proteome</keyword>
<evidence type="ECO:0000313" key="3">
    <source>
        <dbReference type="Proteomes" id="UP000502260"/>
    </source>
</evidence>
<dbReference type="Pfam" id="PF20419">
    <property type="entry name" value="DUF6701"/>
    <property type="match status" value="1"/>
</dbReference>
<evidence type="ECO:0000313" key="2">
    <source>
        <dbReference type="EMBL" id="BCB25402.1"/>
    </source>
</evidence>
<reference evidence="3" key="1">
    <citation type="submission" date="2020-03" db="EMBL/GenBank/DDBJ databases">
        <title>Complete genome sequence of sulfur-oxidizing bacterium skT11.</title>
        <authorList>
            <person name="Kanda M."/>
            <person name="Kojima H."/>
            <person name="Fukui M."/>
        </authorList>
    </citation>
    <scope>NUCLEOTIDE SEQUENCE [LARGE SCALE GENOMIC DNA]</scope>
    <source>
        <strain evidence="3">skT11</strain>
    </source>
</reference>
<dbReference type="SUPFAM" id="SSF49899">
    <property type="entry name" value="Concanavalin A-like lectins/glucanases"/>
    <property type="match status" value="1"/>
</dbReference>
<proteinExistence type="predicted"/>
<dbReference type="KEGG" id="slac:SKTS_02880"/>
<accession>A0A6F8V8V5</accession>
<dbReference type="AlphaFoldDB" id="A0A6F8V8V5"/>
<protein>
    <recommendedName>
        <fullName evidence="1">DUF6701 domain-containing protein</fullName>
    </recommendedName>
</protein>
<dbReference type="InterPro" id="IPR046524">
    <property type="entry name" value="DUF6701"/>
</dbReference>